<dbReference type="AlphaFoldDB" id="A0A743AUW6"/>
<proteinExistence type="predicted"/>
<keyword evidence="1" id="KW-0472">Membrane</keyword>
<reference evidence="2" key="2">
    <citation type="submission" date="2020-02" db="EMBL/GenBank/DDBJ databases">
        <authorList>
            <consortium name="NCBI Pathogen Detection Project"/>
        </authorList>
    </citation>
    <scope>NUCLEOTIDE SEQUENCE</scope>
    <source>
        <strain evidence="3">MA.MC_03-0560</strain>
        <strain evidence="2">MA.MC_03-1099</strain>
    </source>
</reference>
<feature type="transmembrane region" description="Helical" evidence="1">
    <location>
        <begin position="27"/>
        <end position="48"/>
    </location>
</feature>
<reference evidence="2" key="1">
    <citation type="journal article" date="2018" name="Genome Biol.">
        <title>SKESA: strategic k-mer extension for scrupulous assemblies.</title>
        <authorList>
            <person name="Souvorov A."/>
            <person name="Agarwala R."/>
            <person name="Lipman D.J."/>
        </authorList>
    </citation>
    <scope>NUCLEOTIDE SEQUENCE</scope>
    <source>
        <strain evidence="3">MA.MC_03-0560</strain>
        <strain evidence="2">MA.MC_03-1099</strain>
    </source>
</reference>
<comment type="caution">
    <text evidence="2">The sequence shown here is derived from an EMBL/GenBank/DDBJ whole genome shotgun (WGS) entry which is preliminary data.</text>
</comment>
<protein>
    <submittedName>
        <fullName evidence="2">DUF2474 domain-containing protein</fullName>
    </submittedName>
</protein>
<evidence type="ECO:0000313" key="3">
    <source>
        <dbReference type="EMBL" id="HAF1985358.1"/>
    </source>
</evidence>
<dbReference type="InterPro" id="IPR018895">
    <property type="entry name" value="DUF2474"/>
</dbReference>
<dbReference type="EMBL" id="DAAUJS010000002">
    <property type="protein sequence ID" value="HAF1690111.1"/>
    <property type="molecule type" value="Genomic_DNA"/>
</dbReference>
<dbReference type="Pfam" id="PF10617">
    <property type="entry name" value="DUF2474"/>
    <property type="match status" value="1"/>
</dbReference>
<organism evidence="2">
    <name type="scientific">Salmonella enterica</name>
    <name type="common">Salmonella choleraesuis</name>
    <dbReference type="NCBI Taxonomy" id="28901"/>
    <lineage>
        <taxon>Bacteria</taxon>
        <taxon>Pseudomonadati</taxon>
        <taxon>Pseudomonadota</taxon>
        <taxon>Gammaproteobacteria</taxon>
        <taxon>Enterobacterales</taxon>
        <taxon>Enterobacteriaceae</taxon>
        <taxon>Salmonella</taxon>
    </lineage>
</organism>
<accession>A0A743AUW6</accession>
<keyword evidence="1" id="KW-0812">Transmembrane</keyword>
<evidence type="ECO:0000313" key="2">
    <source>
        <dbReference type="EMBL" id="HAF1690111.1"/>
    </source>
</evidence>
<gene>
    <name evidence="2" type="ORF">G8J65_001245</name>
    <name evidence="3" type="ORF">G9A97_001247</name>
</gene>
<name>A0A743AUW6_SALER</name>
<dbReference type="EMBL" id="DAAUGQ010000002">
    <property type="protein sequence ID" value="HAF1985358.1"/>
    <property type="molecule type" value="Genomic_DNA"/>
</dbReference>
<keyword evidence="1" id="KW-1133">Transmembrane helix</keyword>
<evidence type="ECO:0000256" key="1">
    <source>
        <dbReference type="SAM" id="Phobius"/>
    </source>
</evidence>
<sequence length="60" mass="6602">MKGITETRIKVGSMKNNETQPSVWKRLAWLVIIYGASVLALGVVASLFRMLMSAAGMHTH</sequence>